<proteinExistence type="predicted"/>
<keyword evidence="3" id="KW-0646">Protease inhibitor</keyword>
<dbReference type="GO" id="GO:0005615">
    <property type="term" value="C:extracellular space"/>
    <property type="evidence" value="ECO:0007669"/>
    <property type="project" value="TreeGrafter"/>
</dbReference>
<comment type="subcellular location">
    <subcellularLocation>
        <location evidence="1">Secreted</location>
    </subcellularLocation>
</comment>
<evidence type="ECO:0000256" key="3">
    <source>
        <dbReference type="ARBA" id="ARBA00022690"/>
    </source>
</evidence>
<organism evidence="11">
    <name type="scientific">Rhipicephalus zambeziensis</name>
    <dbReference type="NCBI Taxonomy" id="60191"/>
    <lineage>
        <taxon>Eukaryota</taxon>
        <taxon>Metazoa</taxon>
        <taxon>Ecdysozoa</taxon>
        <taxon>Arthropoda</taxon>
        <taxon>Chelicerata</taxon>
        <taxon>Arachnida</taxon>
        <taxon>Acari</taxon>
        <taxon>Parasitiformes</taxon>
        <taxon>Ixodida</taxon>
        <taxon>Ixodoidea</taxon>
        <taxon>Ixodidae</taxon>
        <taxon>Rhipicephalinae</taxon>
        <taxon>Rhipicephalus</taxon>
        <taxon>Rhipicephalus</taxon>
    </lineage>
</organism>
<keyword evidence="4" id="KW-0722">Serine protease inhibitor</keyword>
<evidence type="ECO:0000256" key="1">
    <source>
        <dbReference type="ARBA" id="ARBA00004613"/>
    </source>
</evidence>
<feature type="chain" id="PRO_5012307698" evidence="9">
    <location>
        <begin position="22"/>
        <end position="107"/>
    </location>
</feature>
<evidence type="ECO:0000256" key="7">
    <source>
        <dbReference type="ARBA" id="ARBA00034146"/>
    </source>
</evidence>
<dbReference type="InterPro" id="IPR036880">
    <property type="entry name" value="Kunitz_BPTI_sf"/>
</dbReference>
<feature type="domain" description="BPTI/Kunitz inhibitor" evidence="10">
    <location>
        <begin position="27"/>
        <end position="77"/>
    </location>
</feature>
<protein>
    <submittedName>
        <fullName evidence="11">Pancreatic trypsin inhibitor</fullName>
    </submittedName>
</protein>
<dbReference type="EMBL" id="GFPF01000618">
    <property type="protein sequence ID" value="MAA11764.1"/>
    <property type="molecule type" value="Transcribed_RNA"/>
</dbReference>
<evidence type="ECO:0000256" key="2">
    <source>
        <dbReference type="ARBA" id="ARBA00022525"/>
    </source>
</evidence>
<reference evidence="11" key="1">
    <citation type="journal article" date="2017" name="Parasit. Vectors">
        <title>Sialotranscriptomics of Rhipicephalus zambeziensis reveals intricate expression profiles of secretory proteins and suggests tight temporal transcriptional regulation during blood-feeding.</title>
        <authorList>
            <person name="de Castro M.H."/>
            <person name="de Klerk D."/>
            <person name="Pienaar R."/>
            <person name="Rees D.J.G."/>
            <person name="Mans B.J."/>
        </authorList>
    </citation>
    <scope>NUCLEOTIDE SEQUENCE</scope>
    <source>
        <tissue evidence="11">Salivary glands</tissue>
    </source>
</reference>
<evidence type="ECO:0000256" key="8">
    <source>
        <dbReference type="SAM" id="MobiDB-lite"/>
    </source>
</evidence>
<feature type="signal peptide" evidence="9">
    <location>
        <begin position="1"/>
        <end position="21"/>
    </location>
</feature>
<keyword evidence="6" id="KW-0800">Toxin</keyword>
<evidence type="ECO:0000256" key="9">
    <source>
        <dbReference type="SAM" id="SignalP"/>
    </source>
</evidence>
<dbReference type="GO" id="GO:0004867">
    <property type="term" value="F:serine-type endopeptidase inhibitor activity"/>
    <property type="evidence" value="ECO:0007669"/>
    <property type="project" value="UniProtKB-KW"/>
</dbReference>
<keyword evidence="6" id="KW-1199">Hemostasis impairing toxin</keyword>
<evidence type="ECO:0000256" key="4">
    <source>
        <dbReference type="ARBA" id="ARBA00022900"/>
    </source>
</evidence>
<dbReference type="InterPro" id="IPR002223">
    <property type="entry name" value="Kunitz_BPTI"/>
</dbReference>
<dbReference type="InterPro" id="IPR050098">
    <property type="entry name" value="TFPI/VKTCI-like"/>
</dbReference>
<evidence type="ECO:0000256" key="5">
    <source>
        <dbReference type="ARBA" id="ARBA00023157"/>
    </source>
</evidence>
<keyword evidence="5" id="KW-1015">Disulfide bond</keyword>
<evidence type="ECO:0000313" key="11">
    <source>
        <dbReference type="EMBL" id="MAA11764.1"/>
    </source>
</evidence>
<sequence>MKFFEHVSLVCILAYFTFVDGKGRGGCSLKPIPGNCTLKVTRWYYNKDNDTCNVIWLGACARNFNNYSSCKDCLRRCHLNKGKKRKNMEQNNALRHTRERNRCVMKA</sequence>
<dbReference type="PANTHER" id="PTHR10083:SF376">
    <property type="entry name" value="SERINE PEPTIDASE INHIBITOR, KUNITZ TYPE, 3"/>
    <property type="match status" value="1"/>
</dbReference>
<keyword evidence="2" id="KW-0964">Secreted</keyword>
<dbReference type="SMART" id="SM00131">
    <property type="entry name" value="KU"/>
    <property type="match status" value="1"/>
</dbReference>
<accession>A0A224YCS3</accession>
<dbReference type="SUPFAM" id="SSF57362">
    <property type="entry name" value="BPTI-like"/>
    <property type="match status" value="1"/>
</dbReference>
<keyword evidence="9" id="KW-0732">Signal</keyword>
<feature type="region of interest" description="Disordered" evidence="8">
    <location>
        <begin position="87"/>
        <end position="107"/>
    </location>
</feature>
<feature type="compositionally biased region" description="Basic residues" evidence="8">
    <location>
        <begin position="95"/>
        <end position="107"/>
    </location>
</feature>
<evidence type="ECO:0000256" key="6">
    <source>
        <dbReference type="ARBA" id="ARBA00023240"/>
    </source>
</evidence>
<keyword evidence="7" id="KW-1203">Blood coagulation cascade inhibiting toxin</keyword>
<evidence type="ECO:0000259" key="10">
    <source>
        <dbReference type="PROSITE" id="PS50279"/>
    </source>
</evidence>
<dbReference type="Pfam" id="PF00014">
    <property type="entry name" value="Kunitz_BPTI"/>
    <property type="match status" value="1"/>
</dbReference>
<name>A0A224YCS3_9ACAR</name>
<dbReference type="AlphaFoldDB" id="A0A224YCS3"/>
<dbReference type="Gene3D" id="4.10.410.10">
    <property type="entry name" value="Pancreatic trypsin inhibitor Kunitz domain"/>
    <property type="match status" value="1"/>
</dbReference>
<dbReference type="PROSITE" id="PS50279">
    <property type="entry name" value="BPTI_KUNITZ_2"/>
    <property type="match status" value="1"/>
</dbReference>
<dbReference type="PANTHER" id="PTHR10083">
    <property type="entry name" value="KUNITZ-TYPE PROTEASE INHIBITOR-RELATED"/>
    <property type="match status" value="1"/>
</dbReference>